<dbReference type="InterPro" id="IPR013830">
    <property type="entry name" value="SGNH_hydro"/>
</dbReference>
<proteinExistence type="predicted"/>
<feature type="domain" description="SGNH hydrolase-type esterase" evidence="1">
    <location>
        <begin position="13"/>
        <end position="183"/>
    </location>
</feature>
<dbReference type="InterPro" id="IPR051532">
    <property type="entry name" value="Ester_Hydrolysis_Enzymes"/>
</dbReference>
<sequence length="200" mass="23383">MSTTSIKRLILYLLGDSLTEGYTRSGTVFHPYQIQLEKRLKNVYPNFEITQEGISGDRAAGRFMERRLKTYLNKKSSEGEIVDWVIIMGGTNDIFQVSSDTTFEGLKNLYNICEQHNSKVLALSILEFNKEWAGYKYDKRRVDVNELIRQNMFFYDIARDIPFDSNSYWEPDGIHLTAEGYDRMGDLIFEELHKKINHQD</sequence>
<dbReference type="Proteomes" id="UP000789342">
    <property type="component" value="Unassembled WGS sequence"/>
</dbReference>
<dbReference type="InterPro" id="IPR036514">
    <property type="entry name" value="SGNH_hydro_sf"/>
</dbReference>
<dbReference type="Pfam" id="PF13472">
    <property type="entry name" value="Lipase_GDSL_2"/>
    <property type="match status" value="1"/>
</dbReference>
<dbReference type="OrthoDB" id="408760at2759"/>
<dbReference type="CDD" id="cd00229">
    <property type="entry name" value="SGNH_hydrolase"/>
    <property type="match status" value="1"/>
</dbReference>
<dbReference type="GO" id="GO:0004622">
    <property type="term" value="F:phosphatidylcholine lysophospholipase activity"/>
    <property type="evidence" value="ECO:0007669"/>
    <property type="project" value="TreeGrafter"/>
</dbReference>
<dbReference type="EMBL" id="CAJVPV010004304">
    <property type="protein sequence ID" value="CAG8570607.1"/>
    <property type="molecule type" value="Genomic_DNA"/>
</dbReference>
<gene>
    <name evidence="2" type="ORF">AMORRO_LOCUS6449</name>
</gene>
<dbReference type="PANTHER" id="PTHR30383:SF5">
    <property type="entry name" value="SGNH HYDROLASE-TYPE ESTERASE DOMAIN-CONTAINING PROTEIN"/>
    <property type="match status" value="1"/>
</dbReference>
<evidence type="ECO:0000313" key="3">
    <source>
        <dbReference type="Proteomes" id="UP000789342"/>
    </source>
</evidence>
<dbReference type="AlphaFoldDB" id="A0A9N9BJX1"/>
<name>A0A9N9BJX1_9GLOM</name>
<keyword evidence="3" id="KW-1185">Reference proteome</keyword>
<reference evidence="2" key="1">
    <citation type="submission" date="2021-06" db="EMBL/GenBank/DDBJ databases">
        <authorList>
            <person name="Kallberg Y."/>
            <person name="Tangrot J."/>
            <person name="Rosling A."/>
        </authorList>
    </citation>
    <scope>NUCLEOTIDE SEQUENCE</scope>
    <source>
        <strain evidence="2">CL551</strain>
    </source>
</reference>
<accession>A0A9N9BJX1</accession>
<protein>
    <submittedName>
        <fullName evidence="2">7395_t:CDS:1</fullName>
    </submittedName>
</protein>
<comment type="caution">
    <text evidence="2">The sequence shown here is derived from an EMBL/GenBank/DDBJ whole genome shotgun (WGS) entry which is preliminary data.</text>
</comment>
<dbReference type="SUPFAM" id="SSF52266">
    <property type="entry name" value="SGNH hydrolase"/>
    <property type="match status" value="1"/>
</dbReference>
<organism evidence="2 3">
    <name type="scientific">Acaulospora morrowiae</name>
    <dbReference type="NCBI Taxonomy" id="94023"/>
    <lineage>
        <taxon>Eukaryota</taxon>
        <taxon>Fungi</taxon>
        <taxon>Fungi incertae sedis</taxon>
        <taxon>Mucoromycota</taxon>
        <taxon>Glomeromycotina</taxon>
        <taxon>Glomeromycetes</taxon>
        <taxon>Diversisporales</taxon>
        <taxon>Acaulosporaceae</taxon>
        <taxon>Acaulospora</taxon>
    </lineage>
</organism>
<evidence type="ECO:0000313" key="2">
    <source>
        <dbReference type="EMBL" id="CAG8570607.1"/>
    </source>
</evidence>
<dbReference type="PANTHER" id="PTHR30383">
    <property type="entry name" value="THIOESTERASE 1/PROTEASE 1/LYSOPHOSPHOLIPASE L1"/>
    <property type="match status" value="1"/>
</dbReference>
<dbReference type="Gene3D" id="3.40.50.1110">
    <property type="entry name" value="SGNH hydrolase"/>
    <property type="match status" value="1"/>
</dbReference>
<evidence type="ECO:0000259" key="1">
    <source>
        <dbReference type="Pfam" id="PF13472"/>
    </source>
</evidence>